<evidence type="ECO:0000259" key="15">
    <source>
        <dbReference type="PROSITE" id="PS50929"/>
    </source>
</evidence>
<dbReference type="CDD" id="cd03244">
    <property type="entry name" value="ABCC_MRP_domain2"/>
    <property type="match status" value="1"/>
</dbReference>
<dbReference type="Proteomes" id="UP000824469">
    <property type="component" value="Unassembled WGS sequence"/>
</dbReference>
<dbReference type="FunFam" id="1.20.1560.10:FF:000037">
    <property type="entry name" value="ATP-binding cassette subfamily C member 10"/>
    <property type="match status" value="1"/>
</dbReference>
<name>A0AA38FIP5_TAXCH</name>
<feature type="transmembrane region" description="Helical" evidence="13">
    <location>
        <begin position="322"/>
        <end position="345"/>
    </location>
</feature>
<keyword evidence="7" id="KW-0547">Nucleotide-binding</keyword>
<evidence type="ECO:0000256" key="8">
    <source>
        <dbReference type="ARBA" id="ARBA00022840"/>
    </source>
</evidence>
<dbReference type="GO" id="GO:0016020">
    <property type="term" value="C:membrane"/>
    <property type="evidence" value="ECO:0007669"/>
    <property type="project" value="UniProtKB-SubCell"/>
</dbReference>
<keyword evidence="8" id="KW-0067">ATP-binding</keyword>
<dbReference type="PANTHER" id="PTHR24223">
    <property type="entry name" value="ATP-BINDING CASSETTE SUB-FAMILY C"/>
    <property type="match status" value="1"/>
</dbReference>
<evidence type="ECO:0000256" key="4">
    <source>
        <dbReference type="ARBA" id="ARBA00022448"/>
    </source>
</evidence>
<evidence type="ECO:0000256" key="5">
    <source>
        <dbReference type="ARBA" id="ARBA00022692"/>
    </source>
</evidence>
<feature type="domain" description="ABC transmembrane type-1" evidence="15">
    <location>
        <begin position="734"/>
        <end position="1019"/>
    </location>
</feature>
<dbReference type="GO" id="GO:0005524">
    <property type="term" value="F:ATP binding"/>
    <property type="evidence" value="ECO:0007669"/>
    <property type="project" value="UniProtKB-KW"/>
</dbReference>
<feature type="domain" description="ABC transporter" evidence="14">
    <location>
        <begin position="435"/>
        <end position="660"/>
    </location>
</feature>
<dbReference type="PANTHER" id="PTHR24223:SF330">
    <property type="entry name" value="ATP-BINDING CASSETTE SUB-FAMILY C MEMBER 10"/>
    <property type="match status" value="1"/>
</dbReference>
<dbReference type="InterPro" id="IPR003439">
    <property type="entry name" value="ABC_transporter-like_ATP-bd"/>
</dbReference>
<evidence type="ECO:0000256" key="2">
    <source>
        <dbReference type="ARBA" id="ARBA00009726"/>
    </source>
</evidence>
<feature type="transmembrane region" description="Helical" evidence="13">
    <location>
        <begin position="958"/>
        <end position="978"/>
    </location>
</feature>
<keyword evidence="4" id="KW-0813">Transport</keyword>
<evidence type="ECO:0000256" key="9">
    <source>
        <dbReference type="ARBA" id="ARBA00022967"/>
    </source>
</evidence>
<evidence type="ECO:0000259" key="14">
    <source>
        <dbReference type="PROSITE" id="PS50893"/>
    </source>
</evidence>
<dbReference type="OMA" id="CGPPNND"/>
<feature type="domain" description="ABC transporter" evidence="14">
    <location>
        <begin position="1054"/>
        <end position="1287"/>
    </location>
</feature>
<dbReference type="InterPro" id="IPR027417">
    <property type="entry name" value="P-loop_NTPase"/>
</dbReference>
<dbReference type="EMBL" id="JAHRHJ020000008">
    <property type="protein sequence ID" value="KAH9303626.1"/>
    <property type="molecule type" value="Genomic_DNA"/>
</dbReference>
<keyword evidence="6" id="KW-0677">Repeat</keyword>
<dbReference type="InterPro" id="IPR050173">
    <property type="entry name" value="ABC_transporter_C-like"/>
</dbReference>
<dbReference type="EC" id="7.6.2.2" evidence="3"/>
<dbReference type="Pfam" id="PF00664">
    <property type="entry name" value="ABC_membrane"/>
    <property type="match status" value="2"/>
</dbReference>
<dbReference type="PROSITE" id="PS50929">
    <property type="entry name" value="ABC_TM1F"/>
    <property type="match status" value="2"/>
</dbReference>
<reference evidence="16 17" key="1">
    <citation type="journal article" date="2021" name="Nat. Plants">
        <title>The Taxus genome provides insights into paclitaxel biosynthesis.</title>
        <authorList>
            <person name="Xiong X."/>
            <person name="Gou J."/>
            <person name="Liao Q."/>
            <person name="Li Y."/>
            <person name="Zhou Q."/>
            <person name="Bi G."/>
            <person name="Li C."/>
            <person name="Du R."/>
            <person name="Wang X."/>
            <person name="Sun T."/>
            <person name="Guo L."/>
            <person name="Liang H."/>
            <person name="Lu P."/>
            <person name="Wu Y."/>
            <person name="Zhang Z."/>
            <person name="Ro D.K."/>
            <person name="Shang Y."/>
            <person name="Huang S."/>
            <person name="Yan J."/>
        </authorList>
    </citation>
    <scope>NUCLEOTIDE SEQUENCE [LARGE SCALE GENOMIC DNA]</scope>
    <source>
        <strain evidence="16">Ta-2019</strain>
    </source>
</reference>
<dbReference type="SMART" id="SM00382">
    <property type="entry name" value="AAA"/>
    <property type="match status" value="2"/>
</dbReference>
<evidence type="ECO:0000256" key="11">
    <source>
        <dbReference type="ARBA" id="ARBA00023136"/>
    </source>
</evidence>
<organism evidence="16 17">
    <name type="scientific">Taxus chinensis</name>
    <name type="common">Chinese yew</name>
    <name type="synonym">Taxus wallichiana var. chinensis</name>
    <dbReference type="NCBI Taxonomy" id="29808"/>
    <lineage>
        <taxon>Eukaryota</taxon>
        <taxon>Viridiplantae</taxon>
        <taxon>Streptophyta</taxon>
        <taxon>Embryophyta</taxon>
        <taxon>Tracheophyta</taxon>
        <taxon>Spermatophyta</taxon>
        <taxon>Pinopsida</taxon>
        <taxon>Pinidae</taxon>
        <taxon>Conifers II</taxon>
        <taxon>Cupressales</taxon>
        <taxon>Taxaceae</taxon>
        <taxon>Taxus</taxon>
    </lineage>
</organism>
<evidence type="ECO:0000313" key="17">
    <source>
        <dbReference type="Proteomes" id="UP000824469"/>
    </source>
</evidence>
<dbReference type="GO" id="GO:0016887">
    <property type="term" value="F:ATP hydrolysis activity"/>
    <property type="evidence" value="ECO:0007669"/>
    <property type="project" value="InterPro"/>
</dbReference>
<evidence type="ECO:0000313" key="16">
    <source>
        <dbReference type="EMBL" id="KAH9303626.1"/>
    </source>
</evidence>
<feature type="transmembrane region" description="Helical" evidence="13">
    <location>
        <begin position="722"/>
        <end position="743"/>
    </location>
</feature>
<comment type="caution">
    <text evidence="16">The sequence shown here is derived from an EMBL/GenBank/DDBJ whole genome shotgun (WGS) entry which is preliminary data.</text>
</comment>
<dbReference type="CDD" id="cd03250">
    <property type="entry name" value="ABCC_MRP_domain1"/>
    <property type="match status" value="1"/>
</dbReference>
<dbReference type="PROSITE" id="PS50893">
    <property type="entry name" value="ABC_TRANSPORTER_2"/>
    <property type="match status" value="2"/>
</dbReference>
<proteinExistence type="inferred from homology"/>
<feature type="domain" description="ABC transmembrane type-1" evidence="15">
    <location>
        <begin position="99"/>
        <end position="380"/>
    </location>
</feature>
<dbReference type="PROSITE" id="PS00211">
    <property type="entry name" value="ABC_TRANSPORTER_1"/>
    <property type="match status" value="1"/>
</dbReference>
<dbReference type="InterPro" id="IPR017871">
    <property type="entry name" value="ABC_transporter-like_CS"/>
</dbReference>
<comment type="catalytic activity">
    <reaction evidence="12">
        <text>ATP + H2O + xenobioticSide 1 = ADP + phosphate + xenobioticSide 2.</text>
        <dbReference type="EC" id="7.6.2.2"/>
    </reaction>
</comment>
<dbReference type="Pfam" id="PF00005">
    <property type="entry name" value="ABC_tran"/>
    <property type="match status" value="2"/>
</dbReference>
<comment type="subcellular location">
    <subcellularLocation>
        <location evidence="1">Membrane</location>
        <topology evidence="1">Multi-pass membrane protein</topology>
    </subcellularLocation>
</comment>
<dbReference type="CDD" id="cd18605">
    <property type="entry name" value="ABC_6TM_MRP7_D2_like"/>
    <property type="match status" value="1"/>
</dbReference>
<keyword evidence="10 13" id="KW-1133">Transmembrane helix</keyword>
<evidence type="ECO:0000256" key="12">
    <source>
        <dbReference type="ARBA" id="ARBA00034018"/>
    </source>
</evidence>
<dbReference type="GO" id="GO:0008559">
    <property type="term" value="F:ABC-type xenobiotic transporter activity"/>
    <property type="evidence" value="ECO:0007669"/>
    <property type="project" value="UniProtKB-EC"/>
</dbReference>
<evidence type="ECO:0000256" key="7">
    <source>
        <dbReference type="ARBA" id="ARBA00022741"/>
    </source>
</evidence>
<keyword evidence="11 13" id="KW-0472">Membrane</keyword>
<dbReference type="InterPro" id="IPR003593">
    <property type="entry name" value="AAA+_ATPase"/>
</dbReference>
<evidence type="ECO:0000256" key="13">
    <source>
        <dbReference type="SAM" id="Phobius"/>
    </source>
</evidence>
<feature type="non-terminal residue" evidence="16">
    <location>
        <position position="1"/>
    </location>
</feature>
<evidence type="ECO:0000256" key="3">
    <source>
        <dbReference type="ARBA" id="ARBA00012191"/>
    </source>
</evidence>
<feature type="transmembrane region" description="Helical" evidence="13">
    <location>
        <begin position="230"/>
        <end position="251"/>
    </location>
</feature>
<dbReference type="SUPFAM" id="SSF52540">
    <property type="entry name" value="P-loop containing nucleoside triphosphate hydrolases"/>
    <property type="match status" value="2"/>
</dbReference>
<dbReference type="FunFam" id="1.20.1560.10:FF:000002">
    <property type="entry name" value="ABC transporter C family member 5"/>
    <property type="match status" value="1"/>
</dbReference>
<dbReference type="CDD" id="cd18598">
    <property type="entry name" value="ABC_6TM_MRP7_D1_like"/>
    <property type="match status" value="1"/>
</dbReference>
<gene>
    <name evidence="16" type="ORF">KI387_008030</name>
</gene>
<dbReference type="FunFam" id="3.40.50.300:FF:000997">
    <property type="entry name" value="Multidrug resistance-associated protein 1"/>
    <property type="match status" value="1"/>
</dbReference>
<evidence type="ECO:0000256" key="10">
    <source>
        <dbReference type="ARBA" id="ARBA00022989"/>
    </source>
</evidence>
<dbReference type="Gene3D" id="3.40.50.300">
    <property type="entry name" value="P-loop containing nucleotide triphosphate hydrolases"/>
    <property type="match status" value="2"/>
</dbReference>
<dbReference type="InterPro" id="IPR011527">
    <property type="entry name" value="ABC1_TM_dom"/>
</dbReference>
<protein>
    <recommendedName>
        <fullName evidence="3">ABC-type xenobiotic transporter</fullName>
        <ecNumber evidence="3">7.6.2.2</ecNumber>
    </recommendedName>
</protein>
<evidence type="ECO:0000256" key="1">
    <source>
        <dbReference type="ARBA" id="ARBA00004141"/>
    </source>
</evidence>
<feature type="transmembrane region" description="Helical" evidence="13">
    <location>
        <begin position="855"/>
        <end position="883"/>
    </location>
</feature>
<dbReference type="Gene3D" id="1.20.1560.10">
    <property type="entry name" value="ABC transporter type 1, transmembrane domain"/>
    <property type="match status" value="2"/>
</dbReference>
<feature type="transmembrane region" description="Helical" evidence="13">
    <location>
        <begin position="351"/>
        <end position="375"/>
    </location>
</feature>
<sequence length="1678" mass="189037">ESHSLRDPLIIFEGEENSKINSHDTSIWSSLTFHWVSPLMDLGLKKQISFNDLFQLPNELDPLACHNALKKHWIDEERKSAGKPSLFRAIYHTYGWPYLWIGILKAINDGLGFMGPLLLNALIHSLQQDSENGQHFGFYCAFGLGVLSVSRAFLGAWYTFLLSKLKLQLRASIITILYQKCLSISLSERTIFSTGEIQTLMSVDADRAVNLCSSFHDIWSLPLQMGISLFLLYTQVKFAFLAGLTVIILLIPVNRWIAGKISTANQLMMKQKDERVRKAGELLMYIRTLKMHTWEHYFADRLKETREHEVKHLATRKYLDAWCVYFWATTPTLFSLFTFGLYALLGYSLDAATVFTCLSLFNMLISPLNSFPWVINGLIEAFISLQRLGKFLSCTELNSCSIKNDAAESYRGDACHSNSCKENSYKDVQHMALIVQNAECVWSNSQQEHQNPILKQISLKFPKGWLTVIIGQVGSGKSSLLSAILGEMRFIKGNISRQGSVAYVPQAPWIQSATVRDNILFGKEYDGDRYAEVLRACALDLDIHYMKGGDRAMIGEKGFNLSGGQRARLALARALYQDSDIYLLDDTLSAVDAHVAAWILQNAIGGSMMAHKTRILCTHNTQAIHLANMIIVMEKGTVKWAGCPTEFHSSFIHPLHHEMNNASVNNINPNGQTSQNKSEIEIQPVFERHENMDLCSSECTSEIFEEEERKEGRVQYHVYRNYAAFAGWLVVMTILIATFLMQLSRNGNDFWLSHWVDSTLKNPYDLQSTSFFLGVLTAIATCNSFFTLVRAFSFAFGGLRTAIHVHNILLNKVVNAPVSFFDRNPQGRILNRFSSDQYMIDDSLPFISNILLANFFSLIGIIVVLCLVQWAFLLLLFPLGYIYSKLQQYYRATSRELRRLDSVSRSPIYTSFTEALDGAPTIRAFSRQPFFASTNHKHVTLNQQASYSELAASLWLSIRLQLLAAFVISFISIMAVLGRYKRLPFNSGTAGLVGLALSYAIPIISLLNGLLTSFTETEKEMISVERVEQYMEVVPEEMEGNLCADQNWPKEGHVEFNKVTLRYMPFLPPALQAVSFSIRAGEQVGIAGRTGAGKSSILNALFRLTPLSDGKIFIDNVDIANVSLKELRSRLTIVPQTPFLFEGTLRENLDPFSNSTDSTLWEILQKCHMKEAVISNGGIDSHVTEEGECFSTGQRQLLCLARALLKSSKLLCLDECTANIDPQTTLVIKDTVAKECKGMTVITIAHRITTISNMDRVLIFDQGNIVEDGNPQALLQDDSSKTIHLSGKPDFWPRAAEEHIRTLCSEEVAIGGLDHWEKKRSRARKSPCRIERIFGKQRIQSAMGKIEAVGKVEILYLPSRTKIGKAMAKGDEKKNTTESCITSKLANIADIDLGPEPLSELIDRSRVGKTSLMRAVKSSGIIRVATFPCTAQLPKFVMECTRSYHLSFRAVRDATGKTIIRLDAEFINCCLKIPVRKMVTSISIQDVGISQGVFSKLDRCGVLSKDPIFECYPQLIVHACEKDFKVVNNEFFYDFIYRLDKDLKANRVSKGAWGVVSKVGSLIIQFANKTYLKVTGFSGEPAKLPRYPNDRLITIELSRQLVELHDLQSKRHKSVGFFPITVGHYSCHSIHRAWGMETQMFFEYEQEFFPAPLNFDLFGVARKTISQEYAHVPSLEDF</sequence>
<keyword evidence="9" id="KW-1278">Translocase</keyword>
<feature type="transmembrane region" description="Helical" evidence="13">
    <location>
        <begin position="136"/>
        <end position="160"/>
    </location>
</feature>
<dbReference type="InterPro" id="IPR036640">
    <property type="entry name" value="ABC1_TM_sf"/>
</dbReference>
<dbReference type="SUPFAM" id="SSF90123">
    <property type="entry name" value="ABC transporter transmembrane region"/>
    <property type="match status" value="2"/>
</dbReference>
<comment type="similarity">
    <text evidence="2">Belongs to the ABC transporter superfamily. ABCC family. Conjugate transporter (TC 3.A.1.208) subfamily.</text>
</comment>
<accession>A0AA38FIP5</accession>
<dbReference type="FunFam" id="3.40.50.300:FF:000630">
    <property type="entry name" value="ATP-binding cassette (ABC) transporter, putative"/>
    <property type="match status" value="1"/>
</dbReference>
<evidence type="ECO:0000256" key="6">
    <source>
        <dbReference type="ARBA" id="ARBA00022737"/>
    </source>
</evidence>
<keyword evidence="5 13" id="KW-0812">Transmembrane</keyword>
<feature type="transmembrane region" description="Helical" evidence="13">
    <location>
        <begin position="990"/>
        <end position="1011"/>
    </location>
</feature>
<keyword evidence="17" id="KW-1185">Reference proteome</keyword>
<feature type="transmembrane region" description="Helical" evidence="13">
    <location>
        <begin position="771"/>
        <end position="792"/>
    </location>
</feature>